<dbReference type="STRING" id="1280837.A0A316VGS0"/>
<feature type="chain" id="PRO_5016314452" evidence="1">
    <location>
        <begin position="25"/>
        <end position="291"/>
    </location>
</feature>
<accession>A0A316VGS0</accession>
<dbReference type="AlphaFoldDB" id="A0A316VGS0"/>
<reference evidence="2 3" key="1">
    <citation type="journal article" date="2018" name="Mol. Biol. Evol.">
        <title>Broad Genomic Sampling Reveals a Smut Pathogenic Ancestry of the Fungal Clade Ustilaginomycotina.</title>
        <authorList>
            <person name="Kijpornyongpan T."/>
            <person name="Mondo S.J."/>
            <person name="Barry K."/>
            <person name="Sandor L."/>
            <person name="Lee J."/>
            <person name="Lipzen A."/>
            <person name="Pangilinan J."/>
            <person name="LaButti K."/>
            <person name="Hainaut M."/>
            <person name="Henrissat B."/>
            <person name="Grigoriev I.V."/>
            <person name="Spatafora J.W."/>
            <person name="Aime M.C."/>
        </authorList>
    </citation>
    <scope>NUCLEOTIDE SEQUENCE [LARGE SCALE GENOMIC DNA]</scope>
    <source>
        <strain evidence="2 3">MCA 3882</strain>
    </source>
</reference>
<keyword evidence="1" id="KW-0732">Signal</keyword>
<dbReference type="EMBL" id="KZ819602">
    <property type="protein sequence ID" value="PWN36847.1"/>
    <property type="molecule type" value="Genomic_DNA"/>
</dbReference>
<gene>
    <name evidence="2" type="ORF">FA14DRAFT_183223</name>
</gene>
<name>A0A316VGS0_9BASI</name>
<organism evidence="2 3">
    <name type="scientific">Meira miltonrushii</name>
    <dbReference type="NCBI Taxonomy" id="1280837"/>
    <lineage>
        <taxon>Eukaryota</taxon>
        <taxon>Fungi</taxon>
        <taxon>Dikarya</taxon>
        <taxon>Basidiomycota</taxon>
        <taxon>Ustilaginomycotina</taxon>
        <taxon>Exobasidiomycetes</taxon>
        <taxon>Exobasidiales</taxon>
        <taxon>Brachybasidiaceae</taxon>
        <taxon>Meira</taxon>
    </lineage>
</organism>
<keyword evidence="3" id="KW-1185">Reference proteome</keyword>
<evidence type="ECO:0000256" key="1">
    <source>
        <dbReference type="SAM" id="SignalP"/>
    </source>
</evidence>
<dbReference type="Proteomes" id="UP000245771">
    <property type="component" value="Unassembled WGS sequence"/>
</dbReference>
<proteinExistence type="predicted"/>
<dbReference type="OrthoDB" id="2564904at2759"/>
<sequence>MLRSSIALIAIFVALAGYTNLVKAQKKPTFNVTNLPDKWEKDQYGSNKCEKWKPSSNESLCQNVFINSVQDFCLWGPPKGQEEIGDDEAIVVSYCTKSGYGTRLIPEGTLKGAHFIKTKNFVQVTGYGNFTSIHIKAKNQGGELDPHGADGRGNPHGGLVYTRNAKGHEGKWLQIKEWSNFMSATEFSIRGCYGQNATSYCPHTLDTMGSRFNHPGNYDKGSFSNCEAESGEFPAIFNGKEFHQGDKPVPKPHLPGKTFNCHKVGPPKNNLAKKLPYRRSEPVRLDFDNLI</sequence>
<dbReference type="InParanoid" id="A0A316VGS0"/>
<dbReference type="GeneID" id="37023080"/>
<evidence type="ECO:0000313" key="2">
    <source>
        <dbReference type="EMBL" id="PWN36847.1"/>
    </source>
</evidence>
<dbReference type="RefSeq" id="XP_025357149.1">
    <property type="nucleotide sequence ID" value="XM_025501299.1"/>
</dbReference>
<evidence type="ECO:0000313" key="3">
    <source>
        <dbReference type="Proteomes" id="UP000245771"/>
    </source>
</evidence>
<protein>
    <submittedName>
        <fullName evidence="2">Uncharacterized protein</fullName>
    </submittedName>
</protein>
<feature type="signal peptide" evidence="1">
    <location>
        <begin position="1"/>
        <end position="24"/>
    </location>
</feature>